<feature type="domain" description="C2H2-type" evidence="3">
    <location>
        <begin position="432"/>
        <end position="459"/>
    </location>
</feature>
<reference evidence="4 5" key="1">
    <citation type="journal article" date="2018" name="Nat. Ecol. Evol.">
        <title>Genomic signatures of mitonuclear coevolution across populations of Tigriopus californicus.</title>
        <authorList>
            <person name="Barreto F.S."/>
            <person name="Watson E.T."/>
            <person name="Lima T.G."/>
            <person name="Willett C.S."/>
            <person name="Edmands S."/>
            <person name="Li W."/>
            <person name="Burton R.S."/>
        </authorList>
    </citation>
    <scope>NUCLEOTIDE SEQUENCE [LARGE SCALE GENOMIC DNA]</scope>
    <source>
        <strain evidence="4 5">San Diego</strain>
    </source>
</reference>
<dbReference type="Proteomes" id="UP000318571">
    <property type="component" value="Chromosome 11"/>
</dbReference>
<evidence type="ECO:0000313" key="5">
    <source>
        <dbReference type="Proteomes" id="UP000318571"/>
    </source>
</evidence>
<keyword evidence="1" id="KW-0479">Metal-binding</keyword>
<evidence type="ECO:0000259" key="3">
    <source>
        <dbReference type="PROSITE" id="PS50157"/>
    </source>
</evidence>
<feature type="region of interest" description="Disordered" evidence="2">
    <location>
        <begin position="243"/>
        <end position="276"/>
    </location>
</feature>
<dbReference type="InterPro" id="IPR013087">
    <property type="entry name" value="Znf_C2H2_type"/>
</dbReference>
<evidence type="ECO:0000256" key="2">
    <source>
        <dbReference type="SAM" id="MobiDB-lite"/>
    </source>
</evidence>
<dbReference type="GO" id="GO:0008270">
    <property type="term" value="F:zinc ion binding"/>
    <property type="evidence" value="ECO:0007669"/>
    <property type="project" value="UniProtKB-KW"/>
</dbReference>
<keyword evidence="5" id="KW-1185">Reference proteome</keyword>
<name>A0A553PM36_TIGCA</name>
<keyword evidence="1" id="KW-0862">Zinc</keyword>
<comment type="caution">
    <text evidence="4">The sequence shown here is derived from an EMBL/GenBank/DDBJ whole genome shotgun (WGS) entry which is preliminary data.</text>
</comment>
<organism evidence="4 5">
    <name type="scientific">Tigriopus californicus</name>
    <name type="common">Marine copepod</name>
    <dbReference type="NCBI Taxonomy" id="6832"/>
    <lineage>
        <taxon>Eukaryota</taxon>
        <taxon>Metazoa</taxon>
        <taxon>Ecdysozoa</taxon>
        <taxon>Arthropoda</taxon>
        <taxon>Crustacea</taxon>
        <taxon>Multicrustacea</taxon>
        <taxon>Hexanauplia</taxon>
        <taxon>Copepoda</taxon>
        <taxon>Harpacticoida</taxon>
        <taxon>Harpacticidae</taxon>
        <taxon>Tigriopus</taxon>
    </lineage>
</organism>
<protein>
    <recommendedName>
        <fullName evidence="3">C2H2-type domain-containing protein</fullName>
    </recommendedName>
</protein>
<dbReference type="PROSITE" id="PS50157">
    <property type="entry name" value="ZINC_FINGER_C2H2_2"/>
    <property type="match status" value="1"/>
</dbReference>
<gene>
    <name evidence="4" type="ORF">TCAL_16698</name>
</gene>
<dbReference type="EMBL" id="VCGU01000003">
    <property type="protein sequence ID" value="TRY78742.1"/>
    <property type="molecule type" value="Genomic_DNA"/>
</dbReference>
<feature type="region of interest" description="Disordered" evidence="2">
    <location>
        <begin position="56"/>
        <end position="79"/>
    </location>
</feature>
<dbReference type="SMART" id="SM00355">
    <property type="entry name" value="ZnF_C2H2"/>
    <property type="match status" value="3"/>
</dbReference>
<evidence type="ECO:0000313" key="4">
    <source>
        <dbReference type="EMBL" id="TRY78742.1"/>
    </source>
</evidence>
<accession>A0A553PM36</accession>
<sequence length="478" mass="53238">MYRFLFQNVADVSSAKLCCGRAMEAVALTPEQFQALEAGNITAIDEHGQLVYTYAPTDDLPPTREAGSPPVQTPQTPPVADHQPAVLINGQESQEVLIYDEDTGQYQQCYYVAANETEVSTNEPVEAPPTAAIKVDASLAPKPEVDAPAIVLNEASEPNQGHVHVPPDTSLQTLYENGAISLKFYLSALGVSQEQAQQVEEELFEHPSPHPNVQIATAEEEAYQENQPEQANTHNVAQVLGTSTVSESDVEPESSSFSHFLDPHSSSFPSSTSKPLPEEGEAAMIQYYTANVNKPLLQRINPTRPRPTITSDKITWEQQVCTVCHKVMTKKGFARHFKDAHADIRLGCPKCSQTYHSPELLNVHYKHYHPDEVDDFEPCGLGTGRTVLKNVRLLMKCKSCDILVKDLYPHMMAFHTARNISSSSQDLKFSTYDCETCQKSFGTRREYANHHRRKGFCRPPVVKEFAQTRRVGILRKIM</sequence>
<feature type="compositionally biased region" description="Low complexity" evidence="2">
    <location>
        <begin position="243"/>
        <end position="275"/>
    </location>
</feature>
<proteinExistence type="predicted"/>
<keyword evidence="1" id="KW-0863">Zinc-finger</keyword>
<dbReference type="PROSITE" id="PS00028">
    <property type="entry name" value="ZINC_FINGER_C2H2_1"/>
    <property type="match status" value="1"/>
</dbReference>
<evidence type="ECO:0000256" key="1">
    <source>
        <dbReference type="PROSITE-ProRule" id="PRU00042"/>
    </source>
</evidence>
<dbReference type="AlphaFoldDB" id="A0A553PM36"/>